<keyword evidence="1" id="KW-0732">Signal</keyword>
<evidence type="ECO:0000256" key="1">
    <source>
        <dbReference type="SAM" id="SignalP"/>
    </source>
</evidence>
<sequence length="316" mass="34356">MRPVRIALSAATAVAALGTLAAASVVTRSADPPHPPPVAATAARVGTGPEDRLTEADQLLLSRAEQLLIKECMGGHGLPYWVEPAVDPEELRPLGYVLDDVRWAGTHGYGSRITARDDLARANNPNAAHQRGLTDEERAEYTAALSGGPDTPVLSAQLPGDAGTVRSRLGGCEAEAQRRLYGPRETWFKVEKTALNLTPLYVPRLVRDERFTEARQRWARCMGEAGHPYQEPGSARADLPRLTAGLAPDEAFAAEVRLAVAEAECARRSGFGSVARELEEEYRAGLRDRYGGELDTYDRLRRAAVERAREVVDRSP</sequence>
<feature type="signal peptide" evidence="1">
    <location>
        <begin position="1"/>
        <end position="23"/>
    </location>
</feature>
<proteinExistence type="predicted"/>
<organism evidence="2 3">
    <name type="scientific">Kitasatospora putterlickiae</name>
    <dbReference type="NCBI Taxonomy" id="221725"/>
    <lineage>
        <taxon>Bacteria</taxon>
        <taxon>Bacillati</taxon>
        <taxon>Actinomycetota</taxon>
        <taxon>Actinomycetes</taxon>
        <taxon>Kitasatosporales</taxon>
        <taxon>Streptomycetaceae</taxon>
        <taxon>Kitasatospora</taxon>
    </lineage>
</organism>
<dbReference type="Proteomes" id="UP001499863">
    <property type="component" value="Unassembled WGS sequence"/>
</dbReference>
<accession>A0ABP4IYX1</accession>
<gene>
    <name evidence="2" type="ORF">GCM10009639_43640</name>
</gene>
<name>A0ABP4IYX1_9ACTN</name>
<evidence type="ECO:0000313" key="2">
    <source>
        <dbReference type="EMBL" id="GAA1401399.1"/>
    </source>
</evidence>
<comment type="caution">
    <text evidence="2">The sequence shown here is derived from an EMBL/GenBank/DDBJ whole genome shotgun (WGS) entry which is preliminary data.</text>
</comment>
<reference evidence="3" key="1">
    <citation type="journal article" date="2019" name="Int. J. Syst. Evol. Microbiol.">
        <title>The Global Catalogue of Microorganisms (GCM) 10K type strain sequencing project: providing services to taxonomists for standard genome sequencing and annotation.</title>
        <authorList>
            <consortium name="The Broad Institute Genomics Platform"/>
            <consortium name="The Broad Institute Genome Sequencing Center for Infectious Disease"/>
            <person name="Wu L."/>
            <person name="Ma J."/>
        </authorList>
    </citation>
    <scope>NUCLEOTIDE SEQUENCE [LARGE SCALE GENOMIC DNA]</scope>
    <source>
        <strain evidence="3">JCM 12393</strain>
    </source>
</reference>
<feature type="chain" id="PRO_5047437610" evidence="1">
    <location>
        <begin position="24"/>
        <end position="316"/>
    </location>
</feature>
<evidence type="ECO:0000313" key="3">
    <source>
        <dbReference type="Proteomes" id="UP001499863"/>
    </source>
</evidence>
<dbReference type="EMBL" id="BAAAKJ010000238">
    <property type="protein sequence ID" value="GAA1401399.1"/>
    <property type="molecule type" value="Genomic_DNA"/>
</dbReference>
<dbReference type="RefSeq" id="WP_344338420.1">
    <property type="nucleotide sequence ID" value="NZ_BAAAKJ010000238.1"/>
</dbReference>
<keyword evidence="3" id="KW-1185">Reference proteome</keyword>
<protein>
    <submittedName>
        <fullName evidence="2">Uncharacterized protein</fullName>
    </submittedName>
</protein>